<gene>
    <name evidence="1" type="ORF">IT774_10110</name>
</gene>
<dbReference type="KEGG" id="smaa:IT774_10110"/>
<protein>
    <submittedName>
        <fullName evidence="1">DUF3862 domain-containing protein</fullName>
    </submittedName>
</protein>
<evidence type="ECO:0000313" key="1">
    <source>
        <dbReference type="EMBL" id="QPG04590.1"/>
    </source>
</evidence>
<dbReference type="AlphaFoldDB" id="A0A7S9DVG2"/>
<dbReference type="PROSITE" id="PS51257">
    <property type="entry name" value="PROKAR_LIPOPROTEIN"/>
    <property type="match status" value="1"/>
</dbReference>
<evidence type="ECO:0000313" key="2">
    <source>
        <dbReference type="Proteomes" id="UP000595095"/>
    </source>
</evidence>
<dbReference type="EMBL" id="CP064795">
    <property type="protein sequence ID" value="QPG04590.1"/>
    <property type="molecule type" value="Genomic_DNA"/>
</dbReference>
<keyword evidence="2" id="KW-1185">Reference proteome</keyword>
<proteinExistence type="predicted"/>
<dbReference type="Gene3D" id="3.10.450.730">
    <property type="entry name" value="BLIP domain"/>
    <property type="match status" value="1"/>
</dbReference>
<dbReference type="Proteomes" id="UP000595095">
    <property type="component" value="Chromosome"/>
</dbReference>
<dbReference type="RefSeq" id="WP_195809683.1">
    <property type="nucleotide sequence ID" value="NZ_CP064795.1"/>
</dbReference>
<accession>A0A7S9DVG2</accession>
<sequence>MVRNALLVAGLLLLLSGCSKLTRENYQKLEPGMSQQEIEQVLGEAQACSKMMGALNCRWGDEDGKFIKVVFMADKAVAFSYENL</sequence>
<reference evidence="1 2" key="1">
    <citation type="submission" date="2020-11" db="EMBL/GenBank/DDBJ databases">
        <title>Complete genome sequence for Salinimonas sp. strain G2-b.</title>
        <authorList>
            <person name="Park S.-J."/>
        </authorList>
    </citation>
    <scope>NUCLEOTIDE SEQUENCE [LARGE SCALE GENOMIC DNA]</scope>
    <source>
        <strain evidence="1 2">G2-b</strain>
    </source>
</reference>
<organism evidence="1 2">
    <name type="scientific">Salinimonas marina</name>
    <dbReference type="NCBI Taxonomy" id="2785918"/>
    <lineage>
        <taxon>Bacteria</taxon>
        <taxon>Pseudomonadati</taxon>
        <taxon>Pseudomonadota</taxon>
        <taxon>Gammaproteobacteria</taxon>
        <taxon>Alteromonadales</taxon>
        <taxon>Alteromonadaceae</taxon>
        <taxon>Alteromonas/Salinimonas group</taxon>
        <taxon>Salinimonas</taxon>
    </lineage>
</organism>
<name>A0A7S9DVG2_9ALTE</name>